<dbReference type="InterPro" id="IPR046496">
    <property type="entry name" value="DUF6589"/>
</dbReference>
<dbReference type="Pfam" id="PF20231">
    <property type="entry name" value="DUF6589"/>
    <property type="match status" value="1"/>
</dbReference>
<dbReference type="Proteomes" id="UP000726737">
    <property type="component" value="Unassembled WGS sequence"/>
</dbReference>
<accession>A0A9P6TVM3</accession>
<protein>
    <recommendedName>
        <fullName evidence="2">DUF6589 domain-containing protein</fullName>
    </recommendedName>
</protein>
<evidence type="ECO:0000313" key="4">
    <source>
        <dbReference type="Proteomes" id="UP000726737"/>
    </source>
</evidence>
<evidence type="ECO:0000259" key="2">
    <source>
        <dbReference type="Pfam" id="PF20231"/>
    </source>
</evidence>
<dbReference type="EMBL" id="JAAAJA010001176">
    <property type="protein sequence ID" value="KAG0247890.1"/>
    <property type="molecule type" value="Genomic_DNA"/>
</dbReference>
<evidence type="ECO:0000256" key="1">
    <source>
        <dbReference type="SAM" id="MobiDB-lite"/>
    </source>
</evidence>
<feature type="region of interest" description="Disordered" evidence="1">
    <location>
        <begin position="721"/>
        <end position="748"/>
    </location>
</feature>
<keyword evidence="4" id="KW-1185">Reference proteome</keyword>
<proteinExistence type="predicted"/>
<dbReference type="OrthoDB" id="2496395at2759"/>
<name>A0A9P6TVM3_9FUNG</name>
<comment type="caution">
    <text evidence="3">The sequence shown here is derived from an EMBL/GenBank/DDBJ whole genome shotgun (WGS) entry which is preliminary data.</text>
</comment>
<feature type="domain" description="DUF6589" evidence="2">
    <location>
        <begin position="252"/>
        <end position="657"/>
    </location>
</feature>
<gene>
    <name evidence="3" type="ORF">BG011_000766</name>
</gene>
<organism evidence="3 4">
    <name type="scientific">Mortierella polycephala</name>
    <dbReference type="NCBI Taxonomy" id="41804"/>
    <lineage>
        <taxon>Eukaryota</taxon>
        <taxon>Fungi</taxon>
        <taxon>Fungi incertae sedis</taxon>
        <taxon>Mucoromycota</taxon>
        <taxon>Mortierellomycotina</taxon>
        <taxon>Mortierellomycetes</taxon>
        <taxon>Mortierellales</taxon>
        <taxon>Mortierellaceae</taxon>
        <taxon>Mortierella</taxon>
    </lineage>
</organism>
<sequence length="748" mass="83717">MAKHQISLRSLLSALFDSTDSEVNSYANRFYKNDGPSVLVGIWAARLSTQQFKTLAEAAADVVVNHGRTELKRMTQIPELRHPANAIQLDKVEDFTLAFIQKHFGPLIFRVMTGLATGNQLKEPSSTVVMICSVLLFLQSQKSNHFQMMMGLYLYSAGCPSGIADVLSQAGISTSRSSILEALKGMTAAALTKVRKEILEKPWFIVYDNINFPSRKSDQRIDNTDTFENGTTATVVICDAFPSAGNIKASYEMLCLDDLIPDKSSLKCLETVSKHILVDVLGRSCTTYQDCLKSVPAINPLAVSKTTTYPLPSMHIDQSSVVGNMEVIDTIIKDVLKLAPEWFESELRVVVAGDQLTVQRVSTLKHLKEIDNSVYNRLEWALPVLQLFHLQMLLCATILRTHYGSTKEPGSLLYNKTLLGRKHISLTDFDYHAGDELLRHTFDAMVRRIWQVEMGIKDLDAAGKDLDDNEIRELVASKAEIRELVASKAEILCEKYVVTSQHRRSSFSPANRNATLFLRHMTIYIELCAGIKAGDIGRIEESLKWITVMFQAGSTKNYANELLHIHCGLRYVWTPEMKRAIMASWLVNTKGKEDGWIPSDLYQEHNNLLTKTIYAARGSNSSWDSLATTISTNIRTFSTIKKQFEKEFNRPRNSSKHSTVSAEKDIERIVVSLRENDILGHNLCAEGRTEVHVALADDLFVTGIKKLATDRITAFKTVGSLPEQKPEQNPDRPITFDQLFGSATDTAV</sequence>
<dbReference type="AlphaFoldDB" id="A0A9P6TVM3"/>
<evidence type="ECO:0000313" key="3">
    <source>
        <dbReference type="EMBL" id="KAG0247890.1"/>
    </source>
</evidence>
<reference evidence="3" key="1">
    <citation type="journal article" date="2020" name="Fungal Divers.">
        <title>Resolving the Mortierellaceae phylogeny through synthesis of multi-gene phylogenetics and phylogenomics.</title>
        <authorList>
            <person name="Vandepol N."/>
            <person name="Liber J."/>
            <person name="Desiro A."/>
            <person name="Na H."/>
            <person name="Kennedy M."/>
            <person name="Barry K."/>
            <person name="Grigoriev I.V."/>
            <person name="Miller A.N."/>
            <person name="O'Donnell K."/>
            <person name="Stajich J.E."/>
            <person name="Bonito G."/>
        </authorList>
    </citation>
    <scope>NUCLEOTIDE SEQUENCE</scope>
    <source>
        <strain evidence="3">KOD948</strain>
    </source>
</reference>